<protein>
    <submittedName>
        <fullName evidence="2">Uncharacterized protein</fullName>
    </submittedName>
</protein>
<feature type="compositionally biased region" description="Basic residues" evidence="1">
    <location>
        <begin position="127"/>
        <end position="144"/>
    </location>
</feature>
<evidence type="ECO:0000313" key="2">
    <source>
        <dbReference type="EMBL" id="PSN73677.1"/>
    </source>
</evidence>
<feature type="compositionally biased region" description="Basic and acidic residues" evidence="1">
    <location>
        <begin position="514"/>
        <end position="523"/>
    </location>
</feature>
<feature type="compositionally biased region" description="Basic and acidic residues" evidence="1">
    <location>
        <begin position="209"/>
        <end position="219"/>
    </location>
</feature>
<feature type="compositionally biased region" description="Basic and acidic residues" evidence="1">
    <location>
        <begin position="682"/>
        <end position="693"/>
    </location>
</feature>
<dbReference type="EMBL" id="KZ678129">
    <property type="protein sequence ID" value="PSN73677.1"/>
    <property type="molecule type" value="Genomic_DNA"/>
</dbReference>
<name>A0A2T2P7P1_CORCC</name>
<feature type="compositionally biased region" description="Basic and acidic residues" evidence="1">
    <location>
        <begin position="622"/>
        <end position="638"/>
    </location>
</feature>
<feature type="region of interest" description="Disordered" evidence="1">
    <location>
        <begin position="1"/>
        <end position="700"/>
    </location>
</feature>
<sequence length="874" mass="97380">MPASTRTQNKDANFKVYYSKKPPKQQHFPHRRKVVRHKDAEPSTEKKQLQFLPEKMRKSGIVQDSEDEDIDAGLEDGGVEITPEPESEEPKPTKSAGRKPRTRGKKRDSDVIQGPPESEGEVSAFSPKRRRKTPAVKRAGRSKKIAAPSSDDERASEPEEPEPDTESKRRRRRQSTMTQLVDGRRPLPDVKSPRFKRVRSGPRTSWSGKTKDETKDAKQRTLTQMIPGITPLGIVSDDDLEEEWAELEAQENEDSQEWNKGLTRRLAEQGLYQPADTHDRDEEEAPTSGQEGPSDADVDGAATPMPIPTIEVDADADDEKDAGDVYQPTQFIDAPILKQRHSSRRVSGKGIQGQKHPASNTAASKERKTRFDLLATPEKRRIREIPSSQSPPESPLLTQVSPLKAARVALKLQSGNSVKVPDTPSKKKQVTFQEPQKESAPRKRRFDDVIRDSEDEDEDIIEDVPVDRGREADREMRALAGNIDTTNISKSIGEETQSMSEEIDRECDVPEDQEVYRYQREISEELGQPLHHDEETDAEHDTNLKQEPGSAEHSATYRSVHPGIKQEASQMNMSDLPSQPGASYEQLSMGDGQDERNPFEDSAFGNAHNRLRSSPPIINMRAKHDGTTPEKAVVKEESSDSEQEEAAPTPSHSPHHPCPESISKPPPATMDLDESIQVPRSPQHETQESHSSRAEQQLQAEWNTYSQCHKGHALPTSSMRVIQDAFSYQNTPYPPRPPLPPHHSGPLSQATTVDPSQASPKTTPHTTPRKARSRSQPIPSAHTTPHKSPTVSEIFPFDSAQRPPPLFIPSSFPSPEKGGMGEWSSPMMDRRASGWGFGASQFDVGASVEDFSIPAPPPAFEDEVEDEIVDDEEL</sequence>
<feature type="compositionally biased region" description="Acidic residues" evidence="1">
    <location>
        <begin position="860"/>
        <end position="874"/>
    </location>
</feature>
<feature type="compositionally biased region" description="Basic residues" evidence="1">
    <location>
        <begin position="21"/>
        <end position="36"/>
    </location>
</feature>
<feature type="compositionally biased region" description="Polar residues" evidence="1">
    <location>
        <begin position="567"/>
        <end position="581"/>
    </location>
</feature>
<feature type="compositionally biased region" description="Polar residues" evidence="1">
    <location>
        <begin position="749"/>
        <end position="766"/>
    </location>
</feature>
<feature type="region of interest" description="Disordered" evidence="1">
    <location>
        <begin position="849"/>
        <end position="874"/>
    </location>
</feature>
<proteinExistence type="predicted"/>
<feature type="compositionally biased region" description="Basic residues" evidence="1">
    <location>
        <begin position="338"/>
        <end position="347"/>
    </location>
</feature>
<feature type="compositionally biased region" description="Acidic residues" evidence="1">
    <location>
        <begin position="236"/>
        <end position="256"/>
    </location>
</feature>
<gene>
    <name evidence="2" type="ORF">BS50DRAFT_569176</name>
</gene>
<accession>A0A2T2P7P1</accession>
<feature type="compositionally biased region" description="Pro residues" evidence="1">
    <location>
        <begin position="732"/>
        <end position="743"/>
    </location>
</feature>
<keyword evidence="3" id="KW-1185">Reference proteome</keyword>
<dbReference type="AlphaFoldDB" id="A0A2T2P7P1"/>
<organism evidence="2 3">
    <name type="scientific">Corynespora cassiicola Philippines</name>
    <dbReference type="NCBI Taxonomy" id="1448308"/>
    <lineage>
        <taxon>Eukaryota</taxon>
        <taxon>Fungi</taxon>
        <taxon>Dikarya</taxon>
        <taxon>Ascomycota</taxon>
        <taxon>Pezizomycotina</taxon>
        <taxon>Dothideomycetes</taxon>
        <taxon>Pleosporomycetidae</taxon>
        <taxon>Pleosporales</taxon>
        <taxon>Corynesporascaceae</taxon>
        <taxon>Corynespora</taxon>
    </lineage>
</organism>
<evidence type="ECO:0000313" key="3">
    <source>
        <dbReference type="Proteomes" id="UP000240883"/>
    </source>
</evidence>
<feature type="compositionally biased region" description="Basic and acidic residues" evidence="1">
    <location>
        <begin position="435"/>
        <end position="452"/>
    </location>
</feature>
<feature type="compositionally biased region" description="Acidic residues" evidence="1">
    <location>
        <begin position="501"/>
        <end position="513"/>
    </location>
</feature>
<feature type="compositionally biased region" description="Polar residues" evidence="1">
    <location>
        <begin position="774"/>
        <end position="791"/>
    </location>
</feature>
<feature type="compositionally biased region" description="Acidic residues" evidence="1">
    <location>
        <begin position="453"/>
        <end position="464"/>
    </location>
</feature>
<feature type="compositionally biased region" description="Basic and acidic residues" evidence="1">
    <location>
        <begin position="364"/>
        <end position="384"/>
    </location>
</feature>
<feature type="compositionally biased region" description="Polar residues" evidence="1">
    <location>
        <begin position="721"/>
        <end position="731"/>
    </location>
</feature>
<feature type="compositionally biased region" description="Basic and acidic residues" evidence="1">
    <location>
        <begin position="530"/>
        <end position="544"/>
    </location>
</feature>
<feature type="compositionally biased region" description="Basic and acidic residues" evidence="1">
    <location>
        <begin position="465"/>
        <end position="477"/>
    </location>
</feature>
<evidence type="ECO:0000256" key="1">
    <source>
        <dbReference type="SAM" id="MobiDB-lite"/>
    </source>
</evidence>
<reference evidence="2 3" key="1">
    <citation type="journal article" date="2018" name="Front. Microbiol.">
        <title>Genome-Wide Analysis of Corynespora cassiicola Leaf Fall Disease Putative Effectors.</title>
        <authorList>
            <person name="Lopez D."/>
            <person name="Ribeiro S."/>
            <person name="Label P."/>
            <person name="Fumanal B."/>
            <person name="Venisse J.S."/>
            <person name="Kohler A."/>
            <person name="de Oliveira R.R."/>
            <person name="Labutti K."/>
            <person name="Lipzen A."/>
            <person name="Lail K."/>
            <person name="Bauer D."/>
            <person name="Ohm R.A."/>
            <person name="Barry K.W."/>
            <person name="Spatafora J."/>
            <person name="Grigoriev I.V."/>
            <person name="Martin F.M."/>
            <person name="Pujade-Renaud V."/>
        </authorList>
    </citation>
    <scope>NUCLEOTIDE SEQUENCE [LARGE SCALE GENOMIC DNA]</scope>
    <source>
        <strain evidence="2 3">Philippines</strain>
    </source>
</reference>
<feature type="compositionally biased region" description="Basic and acidic residues" evidence="1">
    <location>
        <begin position="37"/>
        <end position="48"/>
    </location>
</feature>
<feature type="compositionally biased region" description="Basic residues" evidence="1">
    <location>
        <begin position="96"/>
        <end position="106"/>
    </location>
</feature>
<feature type="compositionally biased region" description="Basic and acidic residues" evidence="1">
    <location>
        <begin position="182"/>
        <end position="192"/>
    </location>
</feature>
<feature type="region of interest" description="Disordered" evidence="1">
    <location>
        <begin position="721"/>
        <end position="827"/>
    </location>
</feature>
<dbReference type="OrthoDB" id="73788at2759"/>
<feature type="compositionally biased region" description="Acidic residues" evidence="1">
    <location>
        <begin position="64"/>
        <end position="87"/>
    </location>
</feature>
<dbReference type="Proteomes" id="UP000240883">
    <property type="component" value="Unassembled WGS sequence"/>
</dbReference>
<feature type="compositionally biased region" description="Acidic residues" evidence="1">
    <location>
        <begin position="312"/>
        <end position="321"/>
    </location>
</feature>
<feature type="compositionally biased region" description="Polar residues" evidence="1">
    <location>
        <begin position="483"/>
        <end position="500"/>
    </location>
</feature>